<protein>
    <submittedName>
        <fullName evidence="1">Uncharacterized protein</fullName>
    </submittedName>
</protein>
<evidence type="ECO:0000313" key="2">
    <source>
        <dbReference type="Proteomes" id="UP000826195"/>
    </source>
</evidence>
<dbReference type="EMBL" id="JAHXZJ010002982">
    <property type="protein sequence ID" value="KAH0535260.1"/>
    <property type="molecule type" value="Genomic_DNA"/>
</dbReference>
<evidence type="ECO:0000313" key="1">
    <source>
        <dbReference type="EMBL" id="KAH0535260.1"/>
    </source>
</evidence>
<name>A0AAV7HT31_COTGL</name>
<comment type="caution">
    <text evidence="1">The sequence shown here is derived from an EMBL/GenBank/DDBJ whole genome shotgun (WGS) entry which is preliminary data.</text>
</comment>
<dbReference type="Proteomes" id="UP000826195">
    <property type="component" value="Unassembled WGS sequence"/>
</dbReference>
<sequence>MEMRPTDTTNVRNVARSLYSSVRRTPSLVKILQRTGLIRPRPVPLIILTLIFTLKIFFQCLRFLNASSVVSSFPKLRFGPKRLCNVQCILPTPKYVSVQAGGHNSSGSGALCETAFLEARKSHSYVPDVKREHTYGVL</sequence>
<accession>A0AAV7HT31</accession>
<proteinExistence type="predicted"/>
<keyword evidence="2" id="KW-1185">Reference proteome</keyword>
<organism evidence="1 2">
    <name type="scientific">Cotesia glomerata</name>
    <name type="common">Lepidopteran parasitic wasp</name>
    <name type="synonym">Apanteles glomeratus</name>
    <dbReference type="NCBI Taxonomy" id="32391"/>
    <lineage>
        <taxon>Eukaryota</taxon>
        <taxon>Metazoa</taxon>
        <taxon>Ecdysozoa</taxon>
        <taxon>Arthropoda</taxon>
        <taxon>Hexapoda</taxon>
        <taxon>Insecta</taxon>
        <taxon>Pterygota</taxon>
        <taxon>Neoptera</taxon>
        <taxon>Endopterygota</taxon>
        <taxon>Hymenoptera</taxon>
        <taxon>Apocrita</taxon>
        <taxon>Ichneumonoidea</taxon>
        <taxon>Braconidae</taxon>
        <taxon>Microgastrinae</taxon>
        <taxon>Cotesia</taxon>
    </lineage>
</organism>
<reference evidence="1 2" key="1">
    <citation type="journal article" date="2021" name="J. Hered.">
        <title>A chromosome-level genome assembly of the parasitoid wasp, Cotesia glomerata (Hymenoptera: Braconidae).</title>
        <authorList>
            <person name="Pinto B.J."/>
            <person name="Weis J.J."/>
            <person name="Gamble T."/>
            <person name="Ode P.J."/>
            <person name="Paul R."/>
            <person name="Zaspel J.M."/>
        </authorList>
    </citation>
    <scope>NUCLEOTIDE SEQUENCE [LARGE SCALE GENOMIC DNA]</scope>
    <source>
        <strain evidence="1">CgM1</strain>
    </source>
</reference>
<dbReference type="AlphaFoldDB" id="A0AAV7HT31"/>
<gene>
    <name evidence="1" type="ORF">KQX54_015577</name>
</gene>